<name>A0A1G1XQ67_9BACT</name>
<dbReference type="Pfam" id="PF00005">
    <property type="entry name" value="ABC_tran"/>
    <property type="match status" value="1"/>
</dbReference>
<evidence type="ECO:0000256" key="2">
    <source>
        <dbReference type="ARBA" id="ARBA00022448"/>
    </source>
</evidence>
<organism evidence="7 8">
    <name type="scientific">Candidatus Buchananbacteria bacterium RBG_13_36_9</name>
    <dbReference type="NCBI Taxonomy" id="1797530"/>
    <lineage>
        <taxon>Bacteria</taxon>
        <taxon>Candidatus Buchananiibacteriota</taxon>
    </lineage>
</organism>
<keyword evidence="3" id="KW-0547">Nucleotide-binding</keyword>
<dbReference type="PANTHER" id="PTHR43820">
    <property type="entry name" value="HIGH-AFFINITY BRANCHED-CHAIN AMINO ACID TRANSPORT ATP-BINDING PROTEIN LIVF"/>
    <property type="match status" value="1"/>
</dbReference>
<dbReference type="GO" id="GO:0016887">
    <property type="term" value="F:ATP hydrolysis activity"/>
    <property type="evidence" value="ECO:0007669"/>
    <property type="project" value="InterPro"/>
</dbReference>
<evidence type="ECO:0000256" key="3">
    <source>
        <dbReference type="ARBA" id="ARBA00022741"/>
    </source>
</evidence>
<feature type="domain" description="ABC transporter" evidence="6">
    <location>
        <begin position="4"/>
        <end position="237"/>
    </location>
</feature>
<dbReference type="PANTHER" id="PTHR43820:SF7">
    <property type="entry name" value="BRANCHED-CHAIN AMINO ACID TRANSPORT ATP-BINDING PROTEIN LIVF-RELATED"/>
    <property type="match status" value="1"/>
</dbReference>
<reference evidence="7 8" key="1">
    <citation type="journal article" date="2016" name="Nat. Commun.">
        <title>Thousands of microbial genomes shed light on interconnected biogeochemical processes in an aquifer system.</title>
        <authorList>
            <person name="Anantharaman K."/>
            <person name="Brown C.T."/>
            <person name="Hug L.A."/>
            <person name="Sharon I."/>
            <person name="Castelle C.J."/>
            <person name="Probst A.J."/>
            <person name="Thomas B.C."/>
            <person name="Singh A."/>
            <person name="Wilkins M.J."/>
            <person name="Karaoz U."/>
            <person name="Brodie E.L."/>
            <person name="Williams K.H."/>
            <person name="Hubbard S.S."/>
            <person name="Banfield J.F."/>
        </authorList>
    </citation>
    <scope>NUCLEOTIDE SEQUENCE [LARGE SCALE GENOMIC DNA]</scope>
</reference>
<keyword evidence="2" id="KW-0813">Transport</keyword>
<dbReference type="InterPro" id="IPR027417">
    <property type="entry name" value="P-loop_NTPase"/>
</dbReference>
<accession>A0A1G1XQ67</accession>
<keyword evidence="4" id="KW-0067">ATP-binding</keyword>
<dbReference type="GO" id="GO:0005524">
    <property type="term" value="F:ATP binding"/>
    <property type="evidence" value="ECO:0007669"/>
    <property type="project" value="UniProtKB-KW"/>
</dbReference>
<dbReference type="InterPro" id="IPR003593">
    <property type="entry name" value="AAA+_ATPase"/>
</dbReference>
<dbReference type="InterPro" id="IPR003439">
    <property type="entry name" value="ABC_transporter-like_ATP-bd"/>
</dbReference>
<dbReference type="AlphaFoldDB" id="A0A1G1XQ67"/>
<dbReference type="SMART" id="SM00382">
    <property type="entry name" value="AAA"/>
    <property type="match status" value="1"/>
</dbReference>
<dbReference type="PROSITE" id="PS00211">
    <property type="entry name" value="ABC_TRANSPORTER_1"/>
    <property type="match status" value="1"/>
</dbReference>
<dbReference type="GO" id="GO:0015658">
    <property type="term" value="F:branched-chain amino acid transmembrane transporter activity"/>
    <property type="evidence" value="ECO:0007669"/>
    <property type="project" value="TreeGrafter"/>
</dbReference>
<dbReference type="GO" id="GO:0015807">
    <property type="term" value="P:L-amino acid transport"/>
    <property type="evidence" value="ECO:0007669"/>
    <property type="project" value="TreeGrafter"/>
</dbReference>
<dbReference type="Proteomes" id="UP000176498">
    <property type="component" value="Unassembled WGS sequence"/>
</dbReference>
<evidence type="ECO:0000313" key="7">
    <source>
        <dbReference type="EMBL" id="OGY41730.1"/>
    </source>
</evidence>
<gene>
    <name evidence="7" type="ORF">A2Y82_02520</name>
</gene>
<keyword evidence="5" id="KW-0029">Amino-acid transport</keyword>
<dbReference type="PROSITE" id="PS50893">
    <property type="entry name" value="ABC_TRANSPORTER_2"/>
    <property type="match status" value="1"/>
</dbReference>
<dbReference type="Gene3D" id="3.40.50.300">
    <property type="entry name" value="P-loop containing nucleotide triphosphate hydrolases"/>
    <property type="match status" value="1"/>
</dbReference>
<evidence type="ECO:0000256" key="1">
    <source>
        <dbReference type="ARBA" id="ARBA00005417"/>
    </source>
</evidence>
<evidence type="ECO:0000256" key="5">
    <source>
        <dbReference type="ARBA" id="ARBA00022970"/>
    </source>
</evidence>
<dbReference type="CDD" id="cd03224">
    <property type="entry name" value="ABC_TM1139_LivF_branched"/>
    <property type="match status" value="1"/>
</dbReference>
<evidence type="ECO:0000256" key="4">
    <source>
        <dbReference type="ARBA" id="ARBA00022840"/>
    </source>
</evidence>
<evidence type="ECO:0000313" key="8">
    <source>
        <dbReference type="Proteomes" id="UP000176498"/>
    </source>
</evidence>
<proteinExistence type="inferred from homology"/>
<comment type="similarity">
    <text evidence="1">Belongs to the ABC transporter superfamily.</text>
</comment>
<protein>
    <recommendedName>
        <fullName evidence="6">ABC transporter domain-containing protein</fullName>
    </recommendedName>
</protein>
<sequence length="239" mass="26715">MNILEIKNLNAGYADLPVLKEVNLELEQDRIYILMGPNGAGKSTLLKSIFNQTNIKGGKILFEGKDITKLPTHELMELGIAYVPQGRINFSDLTVEDNLLMGAYHLEDKEVIKKNIAQILDEFPDLKAKRKQLAYSLSGGQQQMLAIGRALVNRPSLLLLDEPSLGLSPKLVKQMFQKIKEINEKFHATILIVEHNIKSVLEIADYGFIMVDGQIEAKGEANDIKNSEVMKKVFLGVLD</sequence>
<dbReference type="SUPFAM" id="SSF52540">
    <property type="entry name" value="P-loop containing nucleoside triphosphate hydrolases"/>
    <property type="match status" value="1"/>
</dbReference>
<comment type="caution">
    <text evidence="7">The sequence shown here is derived from an EMBL/GenBank/DDBJ whole genome shotgun (WGS) entry which is preliminary data.</text>
</comment>
<dbReference type="InterPro" id="IPR017871">
    <property type="entry name" value="ABC_transporter-like_CS"/>
</dbReference>
<dbReference type="EMBL" id="MHHZ01000014">
    <property type="protein sequence ID" value="OGY41730.1"/>
    <property type="molecule type" value="Genomic_DNA"/>
</dbReference>
<dbReference type="InterPro" id="IPR052156">
    <property type="entry name" value="BCAA_Transport_ATP-bd_LivF"/>
</dbReference>
<evidence type="ECO:0000259" key="6">
    <source>
        <dbReference type="PROSITE" id="PS50893"/>
    </source>
</evidence>